<dbReference type="AlphaFoldDB" id="A0A0D6FIT0"/>
<sequence length="305" mass="33520">MLSNVSDLDLRLIRVFLTIVDAGGVSAAQALLGVGQSTISSQLATLETRLGFTLCERGRGGFRLSAKGQRFDKLARRALASLDDFSAQARNMHRQLVGNLTLGLIGNATMAQNARIGHAIEKFRRRDEAVRLSVLIRSPRELEELILKDEMQVAIGYFLHRVPMLDYTPLFQERQVAYCGASHPLAARAGRVTEADIADADWTWRTYPLPESSFAGRPRHITSEADNMEAALILILSGAHLGYLPEHYAAPYVTAGLLHALDADAYHYDVEISMVAKRRSHLDDIAAAFLEDMRAALLAAPDATP</sequence>
<evidence type="ECO:0000256" key="3">
    <source>
        <dbReference type="ARBA" id="ARBA00023125"/>
    </source>
</evidence>
<dbReference type="InterPro" id="IPR005119">
    <property type="entry name" value="LysR_subst-bd"/>
</dbReference>
<dbReference type="RefSeq" id="WP_006387247.1">
    <property type="nucleotide sequence ID" value="NZ_CABIYZ010000003.1"/>
</dbReference>
<dbReference type="InterPro" id="IPR000847">
    <property type="entry name" value="LysR_HTH_N"/>
</dbReference>
<dbReference type="KEGG" id="axx:ERS451415_00273"/>
<dbReference type="eggNOG" id="COG0583">
    <property type="taxonomic scope" value="Bacteria"/>
</dbReference>
<accession>A0A0D6FIT0</accession>
<name>A0A0D6FIT0_ALCXX</name>
<dbReference type="Gene3D" id="1.10.10.10">
    <property type="entry name" value="Winged helix-like DNA-binding domain superfamily/Winged helix DNA-binding domain"/>
    <property type="match status" value="1"/>
</dbReference>
<evidence type="ECO:0000256" key="4">
    <source>
        <dbReference type="ARBA" id="ARBA00023163"/>
    </source>
</evidence>
<evidence type="ECO:0000256" key="1">
    <source>
        <dbReference type="ARBA" id="ARBA00009437"/>
    </source>
</evidence>
<dbReference type="SUPFAM" id="SSF53850">
    <property type="entry name" value="Periplasmic binding protein-like II"/>
    <property type="match status" value="1"/>
</dbReference>
<dbReference type="Proteomes" id="UP001141992">
    <property type="component" value="Unassembled WGS sequence"/>
</dbReference>
<dbReference type="GO" id="GO:0003700">
    <property type="term" value="F:DNA-binding transcription factor activity"/>
    <property type="evidence" value="ECO:0007669"/>
    <property type="project" value="InterPro"/>
</dbReference>
<dbReference type="SUPFAM" id="SSF46785">
    <property type="entry name" value="Winged helix' DNA-binding domain"/>
    <property type="match status" value="1"/>
</dbReference>
<keyword evidence="2" id="KW-0805">Transcription regulation</keyword>
<evidence type="ECO:0000256" key="2">
    <source>
        <dbReference type="ARBA" id="ARBA00023015"/>
    </source>
</evidence>
<dbReference type="PANTHER" id="PTHR30126">
    <property type="entry name" value="HTH-TYPE TRANSCRIPTIONAL REGULATOR"/>
    <property type="match status" value="1"/>
</dbReference>
<dbReference type="PROSITE" id="PS50931">
    <property type="entry name" value="HTH_LYSR"/>
    <property type="match status" value="1"/>
</dbReference>
<dbReference type="GO" id="GO:0000976">
    <property type="term" value="F:transcription cis-regulatory region binding"/>
    <property type="evidence" value="ECO:0007669"/>
    <property type="project" value="TreeGrafter"/>
</dbReference>
<dbReference type="EMBL" id="JAPZVI010000031">
    <property type="protein sequence ID" value="MCZ8404915.1"/>
    <property type="molecule type" value="Genomic_DNA"/>
</dbReference>
<dbReference type="Gene3D" id="3.40.190.290">
    <property type="match status" value="1"/>
</dbReference>
<comment type="caution">
    <text evidence="5">The sequence shown here is derived from an EMBL/GenBank/DDBJ whole genome shotgun (WGS) entry which is preliminary data.</text>
</comment>
<organism evidence="5 6">
    <name type="scientific">Alcaligenes xylosoxydans xylosoxydans</name>
    <name type="common">Achromobacter xylosoxidans</name>
    <dbReference type="NCBI Taxonomy" id="85698"/>
    <lineage>
        <taxon>Bacteria</taxon>
        <taxon>Pseudomonadati</taxon>
        <taxon>Pseudomonadota</taxon>
        <taxon>Betaproteobacteria</taxon>
        <taxon>Burkholderiales</taxon>
        <taxon>Alcaligenaceae</taxon>
        <taxon>Achromobacter</taxon>
    </lineage>
</organism>
<dbReference type="InterPro" id="IPR036390">
    <property type="entry name" value="WH_DNA-bd_sf"/>
</dbReference>
<dbReference type="PANTHER" id="PTHR30126:SF98">
    <property type="entry name" value="HTH-TYPE TRANSCRIPTIONAL ACTIVATOR BAUR"/>
    <property type="match status" value="1"/>
</dbReference>
<evidence type="ECO:0000313" key="5">
    <source>
        <dbReference type="EMBL" id="MCZ8404915.1"/>
    </source>
</evidence>
<keyword evidence="3" id="KW-0238">DNA-binding</keyword>
<comment type="similarity">
    <text evidence="1">Belongs to the LysR transcriptional regulatory family.</text>
</comment>
<evidence type="ECO:0000313" key="6">
    <source>
        <dbReference type="Proteomes" id="UP001141992"/>
    </source>
</evidence>
<gene>
    <name evidence="5" type="ORF">O9570_25905</name>
</gene>
<keyword evidence="4" id="KW-0804">Transcription</keyword>
<reference evidence="5" key="1">
    <citation type="submission" date="2022-12" db="EMBL/GenBank/DDBJ databases">
        <authorList>
            <person name="Voronina O.L."/>
            <person name="Kunda M.S."/>
            <person name="Ryzhova N."/>
            <person name="Aksenova E.I."/>
        </authorList>
    </citation>
    <scope>NUCLEOTIDE SEQUENCE</scope>
    <source>
        <strain evidence="5">SCCH136:Ach223948</strain>
    </source>
</reference>
<dbReference type="InterPro" id="IPR036388">
    <property type="entry name" value="WH-like_DNA-bd_sf"/>
</dbReference>
<dbReference type="Pfam" id="PF03466">
    <property type="entry name" value="LysR_substrate"/>
    <property type="match status" value="1"/>
</dbReference>
<protein>
    <submittedName>
        <fullName evidence="5">LysR family transcriptional regulator</fullName>
    </submittedName>
</protein>
<dbReference type="Pfam" id="PF00126">
    <property type="entry name" value="HTH_1"/>
    <property type="match status" value="1"/>
</dbReference>
<proteinExistence type="inferred from homology"/>
<dbReference type="GeneID" id="75273902"/>
<dbReference type="CDD" id="cd05466">
    <property type="entry name" value="PBP2_LTTR_substrate"/>
    <property type="match status" value="1"/>
</dbReference>